<protein>
    <submittedName>
        <fullName evidence="2">Uncharacterized protein</fullName>
    </submittedName>
</protein>
<reference evidence="3" key="2">
    <citation type="submission" date="2018-04" db="EMBL/GenBank/DDBJ databases">
        <title>Draft genome sequence of Mycobacterium montefiorense isolated from Japanese black salamander.</title>
        <authorList>
            <person name="Fukano H."/>
            <person name="Yoshida M."/>
            <person name="Shimizu A."/>
            <person name="Iwao H."/>
            <person name="Kurata O."/>
            <person name="Katayama Y."/>
            <person name="Omatsu T."/>
            <person name="Mizutani T."/>
            <person name="Wada S."/>
            <person name="Hoshino Y."/>
        </authorList>
    </citation>
    <scope>NUCLEOTIDE SEQUENCE [LARGE SCALE GENOMIC DNA]</scope>
    <source>
        <strain evidence="3">BS</strain>
    </source>
</reference>
<accession>A0AA37PI82</accession>
<reference evidence="2" key="3">
    <citation type="journal article" date="2022" name="Microbiol. Resour. Announc.">
        <title>Draft Genome Sequences of Eight Mycobacterium montefiorense Strains Isolated from Salamanders in Captivity.</title>
        <authorList>
            <person name="Komine T."/>
            <person name="Ihara H."/>
            <person name="Fukano H."/>
            <person name="Hoshino Y."/>
            <person name="Kurata O."/>
            <person name="Wada S."/>
        </authorList>
    </citation>
    <scope>NUCLEOTIDE SEQUENCE</scope>
    <source>
        <strain evidence="2">NJB18185</strain>
    </source>
</reference>
<organism evidence="2 4">
    <name type="scientific">Mycobacterium montefiorense</name>
    <dbReference type="NCBI Taxonomy" id="154654"/>
    <lineage>
        <taxon>Bacteria</taxon>
        <taxon>Bacillati</taxon>
        <taxon>Actinomycetota</taxon>
        <taxon>Actinomycetes</taxon>
        <taxon>Mycobacteriales</taxon>
        <taxon>Mycobacteriaceae</taxon>
        <taxon>Mycobacterium</taxon>
        <taxon>Mycobacterium simiae complex</taxon>
    </lineage>
</organism>
<dbReference type="EMBL" id="BQYH01000002">
    <property type="protein sequence ID" value="GKU70282.1"/>
    <property type="molecule type" value="Genomic_DNA"/>
</dbReference>
<evidence type="ECO:0000313" key="1">
    <source>
        <dbReference type="EMBL" id="GBG37406.1"/>
    </source>
</evidence>
<name>A0AA37PI82_9MYCO</name>
<dbReference type="Proteomes" id="UP000245060">
    <property type="component" value="Unassembled WGS sequence"/>
</dbReference>
<proteinExistence type="predicted"/>
<gene>
    <name evidence="1" type="ORF">MmonteBS_17780</name>
    <name evidence="2" type="ORF">NJB18185_00600</name>
</gene>
<evidence type="ECO:0000313" key="2">
    <source>
        <dbReference type="EMBL" id="GKU70282.1"/>
    </source>
</evidence>
<evidence type="ECO:0000313" key="4">
    <source>
        <dbReference type="Proteomes" id="UP001139505"/>
    </source>
</evidence>
<dbReference type="AlphaFoldDB" id="A0AA37PI82"/>
<reference evidence="1" key="1">
    <citation type="journal article" date="2018" name="Genome Announc.">
        <title>Draft Genome Sequence of Mycobacterium montefiorense Isolated from Japanese Black Salamander (Hynobius nigrescens).</title>
        <authorList>
            <person name="Fukano H."/>
            <person name="Yoshida M."/>
            <person name="Shimizu A."/>
            <person name="Iwao H."/>
            <person name="Katayama Y."/>
            <person name="Omatsu T."/>
            <person name="Mizutani T."/>
            <person name="Kurata O."/>
            <person name="Wada S."/>
            <person name="Hoshino Y."/>
        </authorList>
    </citation>
    <scope>NUCLEOTIDE SEQUENCE</scope>
    <source>
        <strain evidence="1">BS</strain>
    </source>
</reference>
<dbReference type="EMBL" id="BFCH01000011">
    <property type="protein sequence ID" value="GBG37406.1"/>
    <property type="molecule type" value="Genomic_DNA"/>
</dbReference>
<dbReference type="Proteomes" id="UP001139505">
    <property type="component" value="Unassembled WGS sequence"/>
</dbReference>
<keyword evidence="3" id="KW-1185">Reference proteome</keyword>
<reference evidence="2" key="4">
    <citation type="submission" date="2022-04" db="EMBL/GenBank/DDBJ databases">
        <authorList>
            <person name="Komine T."/>
            <person name="Fukano H."/>
            <person name="Wada S."/>
        </authorList>
    </citation>
    <scope>NUCLEOTIDE SEQUENCE</scope>
    <source>
        <strain evidence="2">NJB18185</strain>
    </source>
</reference>
<comment type="caution">
    <text evidence="2">The sequence shown here is derived from an EMBL/GenBank/DDBJ whole genome shotgun (WGS) entry which is preliminary data.</text>
</comment>
<sequence length="117" mass="12862">MAARSAFAIIRDVLPRSANDSDAGSAVAGPRRAERFVARVIFILYTIMYSLRSQNSPVMVVQPEALYEFNDRPGGTRTSSHTAESFADCRILGGMDGLDARWYGFVHLRIGAHARAD</sequence>
<evidence type="ECO:0000313" key="3">
    <source>
        <dbReference type="Proteomes" id="UP000245060"/>
    </source>
</evidence>